<dbReference type="InterPro" id="IPR027417">
    <property type="entry name" value="P-loop_NTPase"/>
</dbReference>
<protein>
    <recommendedName>
        <fullName evidence="3">Nucleoside phosphorylase domain-containing protein</fullName>
    </recommendedName>
</protein>
<dbReference type="SUPFAM" id="SSF48452">
    <property type="entry name" value="TPR-like"/>
    <property type="match status" value="1"/>
</dbReference>
<keyword evidence="2" id="KW-1185">Reference proteome</keyword>
<dbReference type="EMBL" id="JBFXLS010000152">
    <property type="protein sequence ID" value="KAL2813078.1"/>
    <property type="molecule type" value="Genomic_DNA"/>
</dbReference>
<evidence type="ECO:0008006" key="3">
    <source>
        <dbReference type="Google" id="ProtNLM"/>
    </source>
</evidence>
<dbReference type="PANTHER" id="PTHR46082">
    <property type="entry name" value="ATP/GTP-BINDING PROTEIN-RELATED"/>
    <property type="match status" value="1"/>
</dbReference>
<dbReference type="Proteomes" id="UP001610335">
    <property type="component" value="Unassembled WGS sequence"/>
</dbReference>
<organism evidence="1 2">
    <name type="scientific">Aspergillus cavernicola</name>
    <dbReference type="NCBI Taxonomy" id="176166"/>
    <lineage>
        <taxon>Eukaryota</taxon>
        <taxon>Fungi</taxon>
        <taxon>Dikarya</taxon>
        <taxon>Ascomycota</taxon>
        <taxon>Pezizomycotina</taxon>
        <taxon>Eurotiomycetes</taxon>
        <taxon>Eurotiomycetidae</taxon>
        <taxon>Eurotiales</taxon>
        <taxon>Aspergillaceae</taxon>
        <taxon>Aspergillus</taxon>
        <taxon>Aspergillus subgen. Nidulantes</taxon>
    </lineage>
</organism>
<dbReference type="SUPFAM" id="SSF53167">
    <property type="entry name" value="Purine and uridine phosphorylases"/>
    <property type="match status" value="1"/>
</dbReference>
<name>A0ABR4HC78_9EURO</name>
<evidence type="ECO:0000313" key="1">
    <source>
        <dbReference type="EMBL" id="KAL2813078.1"/>
    </source>
</evidence>
<dbReference type="InterPro" id="IPR011990">
    <property type="entry name" value="TPR-like_helical_dom_sf"/>
</dbReference>
<evidence type="ECO:0000313" key="2">
    <source>
        <dbReference type="Proteomes" id="UP001610335"/>
    </source>
</evidence>
<dbReference type="Gene3D" id="3.40.50.1580">
    <property type="entry name" value="Nucleoside phosphorylase domain"/>
    <property type="match status" value="1"/>
</dbReference>
<dbReference type="Pfam" id="PF13374">
    <property type="entry name" value="TPR_10"/>
    <property type="match status" value="2"/>
</dbReference>
<dbReference type="Gene3D" id="3.40.50.300">
    <property type="entry name" value="P-loop containing nucleotide triphosphate hydrolases"/>
    <property type="match status" value="1"/>
</dbReference>
<dbReference type="SUPFAM" id="SSF52540">
    <property type="entry name" value="P-loop containing nucleoside triphosphate hydrolases"/>
    <property type="match status" value="1"/>
</dbReference>
<reference evidence="1 2" key="1">
    <citation type="submission" date="2024-07" db="EMBL/GenBank/DDBJ databases">
        <title>Section-level genome sequencing and comparative genomics of Aspergillus sections Usti and Cavernicolus.</title>
        <authorList>
            <consortium name="Lawrence Berkeley National Laboratory"/>
            <person name="Nybo J.L."/>
            <person name="Vesth T.C."/>
            <person name="Theobald S."/>
            <person name="Frisvad J.C."/>
            <person name="Larsen T.O."/>
            <person name="Kjaerboelling I."/>
            <person name="Rothschild-Mancinelli K."/>
            <person name="Lyhne E.K."/>
            <person name="Kogle M.E."/>
            <person name="Barry K."/>
            <person name="Clum A."/>
            <person name="Na H."/>
            <person name="Ledsgaard L."/>
            <person name="Lin J."/>
            <person name="Lipzen A."/>
            <person name="Kuo A."/>
            <person name="Riley R."/>
            <person name="Mondo S."/>
            <person name="LaButti K."/>
            <person name="Haridas S."/>
            <person name="Pangalinan J."/>
            <person name="Salamov A.A."/>
            <person name="Simmons B.A."/>
            <person name="Magnuson J.K."/>
            <person name="Chen J."/>
            <person name="Drula E."/>
            <person name="Henrissat B."/>
            <person name="Wiebenga A."/>
            <person name="Lubbers R.J."/>
            <person name="Gomes A.C."/>
            <person name="Makela M.R."/>
            <person name="Stajich J."/>
            <person name="Grigoriev I.V."/>
            <person name="Mortensen U.H."/>
            <person name="De vries R.P."/>
            <person name="Baker S.E."/>
            <person name="Andersen M.R."/>
        </authorList>
    </citation>
    <scope>NUCLEOTIDE SEQUENCE [LARGE SCALE GENOMIC DNA]</scope>
    <source>
        <strain evidence="1 2">CBS 600.67</strain>
    </source>
</reference>
<comment type="caution">
    <text evidence="1">The sequence shown here is derived from an EMBL/GenBank/DDBJ whole genome shotgun (WGS) entry which is preliminary data.</text>
</comment>
<accession>A0ABR4HC78</accession>
<gene>
    <name evidence="1" type="ORF">BDW59DRAFT_176835</name>
</gene>
<dbReference type="PANTHER" id="PTHR46082:SF11">
    <property type="entry name" value="AAA+ ATPASE DOMAIN-CONTAINING PROTEIN-RELATED"/>
    <property type="match status" value="1"/>
</dbReference>
<dbReference type="InterPro" id="IPR053137">
    <property type="entry name" value="NLR-like"/>
</dbReference>
<sequence length="827" mass="93430">MPPRVLSHDAYTMAWICALPLEMAAAKLILDEVHANLAQPLTDHNCYTLGSVHSHNIVIACLPSGVYGTISATTILAQMLPTFRSIKSGLMMCGLEMVVGIPSASSGGVIQYDHGKALHSRRFERVGALNKPPQVLLTAVSQLRSDYVVGEGGVKLSLQPGQAITAQISRPQHDLLFNPEYIHQSSNTGCTTCDREELVHRNPRKGDEPRIHYGVLKDPKSHDSIAQELGILCFEMEAAGLVDQLQCLVIRGVCDYCDSHKSKEWQGYAALAAAAYTKTLLQVVPVHRDEWLGGKRHWMVQFSRKTAFVGRENHITTLEKSVEGIGKSQIALELAYQVRDGNSEVSVFWIPCTSYESVEQVKAYLSHESSDKWLLVFDNADDMEMWMKEIETGPPLKNLLPQDEASHILFTTRNRKLAVNLALSNVVQIPDMDEVTNDIMILGGYLSLLAAQKEDMVNLLSKDFENDRRYADVQNPVTTAWLVSFYQIRSLDQLAVDYLSFMACISPRNIPQSLLPSAPAGNKKIEALGLLKAYSFLSEEAESRNLTLHRFDRTVETWIPKTVEHINKIYPEIHYRERDLWRQYLPHILSVIENNKFRAVRSQYSDLLQRVLEDRQKELGMDDEGTLDSMHDVGSEMMEQVLERQNRCGVFFRQGQYARAQPIQEQALEGFQKALGPKHLRTLDSVTTLAKAKYRRAMDGYVKEFGPQHEYTLHIVSNTGVALMCQGKYDEAEQIHSEVLRRSEETFGPEHPLTLISIEQEQSRVTKEVGGGPVRSMLTLYQEYHFELDQGQSAHQPPDTKLIRHNPCLALARRSTLLQFYFHSSKL</sequence>
<proteinExistence type="predicted"/>
<dbReference type="Gene3D" id="1.25.40.10">
    <property type="entry name" value="Tetratricopeptide repeat domain"/>
    <property type="match status" value="2"/>
</dbReference>
<dbReference type="InterPro" id="IPR035994">
    <property type="entry name" value="Nucleoside_phosphorylase_sf"/>
</dbReference>